<dbReference type="GO" id="GO:0043748">
    <property type="term" value="F:O-succinylbenzoate synthase activity"/>
    <property type="evidence" value="ECO:0007669"/>
    <property type="project" value="UniProtKB-EC"/>
</dbReference>
<dbReference type="PANTHER" id="PTHR48073">
    <property type="entry name" value="O-SUCCINYLBENZOATE SYNTHASE-RELATED"/>
    <property type="match status" value="1"/>
</dbReference>
<proteinExistence type="predicted"/>
<dbReference type="Proteomes" id="UP000248326">
    <property type="component" value="Unassembled WGS sequence"/>
</dbReference>
<dbReference type="GO" id="GO:0009234">
    <property type="term" value="P:menaquinone biosynthetic process"/>
    <property type="evidence" value="ECO:0007669"/>
    <property type="project" value="UniProtKB-UniRule"/>
</dbReference>
<dbReference type="SMART" id="SM00922">
    <property type="entry name" value="MR_MLE"/>
    <property type="match status" value="1"/>
</dbReference>
<dbReference type="SUPFAM" id="SSF54826">
    <property type="entry name" value="Enolase N-terminal domain-like"/>
    <property type="match status" value="1"/>
</dbReference>
<protein>
    <recommendedName>
        <fullName evidence="5 6">o-succinylbenzoate synthase</fullName>
        <ecNumber evidence="5 6">4.2.1.113</ecNumber>
    </recommendedName>
</protein>
<dbReference type="Pfam" id="PF02746">
    <property type="entry name" value="MR_MLE_N"/>
    <property type="match status" value="1"/>
</dbReference>
<evidence type="ECO:0000313" key="9">
    <source>
        <dbReference type="Proteomes" id="UP000248326"/>
    </source>
</evidence>
<dbReference type="InterPro" id="IPR036849">
    <property type="entry name" value="Enolase-like_C_sf"/>
</dbReference>
<dbReference type="SFLD" id="SFLDF00009">
    <property type="entry name" value="o-succinylbenzoate_synthase"/>
    <property type="match status" value="1"/>
</dbReference>
<dbReference type="InterPro" id="IPR013342">
    <property type="entry name" value="Mandelate_racemase_C"/>
</dbReference>
<dbReference type="GO" id="GO:0016854">
    <property type="term" value="F:racemase and epimerase activity"/>
    <property type="evidence" value="ECO:0007669"/>
    <property type="project" value="UniProtKB-ARBA"/>
</dbReference>
<sequence length="397" mass="43145">MAAGTARGQVWWFYHTGGVGEQSMIPAMIQIESATLRLLELPLKFRFETSFGVQTKRTILLLTLHADGVEGHGEGVMETLPIYREETVASAEYLLRDVFLPRVLGKTLTSPHDIEGLLAPFRGNRMAKAALEMATWDVYARSLGVPLKDLLGGTRSSVPVGVSLGIQKDEEATVDLVRRHVEQGYKRIKLKIKPGWDVVPVRAVREAFPNLTMTVDANSAYKLSDTRVFAALDEVGLDYIEQPLAYDDLHDHAKLQAMIATPLCLDESILTAHDARKALETGAGRVINVKPARCGGHAESVKIHAVASSHGVPLWMGGMLEAGVGRAHNIHLASLPGFSKPGDVSSASRYWEEDIVNEALEAQGGEMPVPSGAGIGVTLNEDVLSRVTVRHEEVRAP</sequence>
<evidence type="ECO:0000256" key="4">
    <source>
        <dbReference type="ARBA" id="ARBA00023239"/>
    </source>
</evidence>
<keyword evidence="3" id="KW-0460">Magnesium</keyword>
<dbReference type="SUPFAM" id="SSF51604">
    <property type="entry name" value="Enolase C-terminal domain-like"/>
    <property type="match status" value="1"/>
</dbReference>
<dbReference type="Gene3D" id="3.20.20.120">
    <property type="entry name" value="Enolase-like C-terminal domain"/>
    <property type="match status" value="1"/>
</dbReference>
<dbReference type="GO" id="GO:0046872">
    <property type="term" value="F:metal ion binding"/>
    <property type="evidence" value="ECO:0007669"/>
    <property type="project" value="UniProtKB-KW"/>
</dbReference>
<dbReference type="InterPro" id="IPR029017">
    <property type="entry name" value="Enolase-like_N"/>
</dbReference>
<dbReference type="Gene3D" id="3.30.390.10">
    <property type="entry name" value="Enolase-like, N-terminal domain"/>
    <property type="match status" value="1"/>
</dbReference>
<keyword evidence="2" id="KW-0479">Metal-binding</keyword>
<dbReference type="Pfam" id="PF13378">
    <property type="entry name" value="MR_MLE_C"/>
    <property type="match status" value="1"/>
</dbReference>
<dbReference type="EMBL" id="QJSX01000001">
    <property type="protein sequence ID" value="PYE56544.1"/>
    <property type="molecule type" value="Genomic_DNA"/>
</dbReference>
<keyword evidence="4" id="KW-0456">Lyase</keyword>
<organism evidence="8 9">
    <name type="scientific">Deinococcus yavapaiensis KR-236</name>
    <dbReference type="NCBI Taxonomy" id="694435"/>
    <lineage>
        <taxon>Bacteria</taxon>
        <taxon>Thermotogati</taxon>
        <taxon>Deinococcota</taxon>
        <taxon>Deinococci</taxon>
        <taxon>Deinococcales</taxon>
        <taxon>Deinococcaceae</taxon>
        <taxon>Deinococcus</taxon>
    </lineage>
</organism>
<dbReference type="UniPathway" id="UPA01057">
    <property type="reaction ID" value="UER00165"/>
</dbReference>
<evidence type="ECO:0000313" key="8">
    <source>
        <dbReference type="EMBL" id="PYE56544.1"/>
    </source>
</evidence>
<comment type="cofactor">
    <cofactor evidence="1">
        <name>a divalent metal cation</name>
        <dbReference type="ChEBI" id="CHEBI:60240"/>
    </cofactor>
</comment>
<evidence type="ECO:0000256" key="3">
    <source>
        <dbReference type="ARBA" id="ARBA00022842"/>
    </source>
</evidence>
<feature type="domain" description="Mandelate racemase/muconate lactonizing enzyme C-terminal" evidence="7">
    <location>
        <begin position="170"/>
        <end position="262"/>
    </location>
</feature>
<accession>A0A318SGL2</accession>
<evidence type="ECO:0000259" key="7">
    <source>
        <dbReference type="SMART" id="SM00922"/>
    </source>
</evidence>
<dbReference type="InterPro" id="IPR029065">
    <property type="entry name" value="Enolase_C-like"/>
</dbReference>
<evidence type="ECO:0000256" key="6">
    <source>
        <dbReference type="NCBIfam" id="TIGR01928"/>
    </source>
</evidence>
<dbReference type="InterPro" id="IPR013341">
    <property type="entry name" value="Mandelate_racemase_N_dom"/>
</dbReference>
<evidence type="ECO:0000256" key="5">
    <source>
        <dbReference type="ARBA" id="ARBA00029491"/>
    </source>
</evidence>
<comment type="caution">
    <text evidence="8">The sequence shown here is derived from an EMBL/GenBank/DDBJ whole genome shotgun (WGS) entry which is preliminary data.</text>
</comment>
<dbReference type="InterPro" id="IPR010197">
    <property type="entry name" value="OSBS/NAAAR"/>
</dbReference>
<dbReference type="SFLD" id="SFLDG00180">
    <property type="entry name" value="muconate_cycloisomerase"/>
    <property type="match status" value="1"/>
</dbReference>
<dbReference type="SFLD" id="SFLDS00001">
    <property type="entry name" value="Enolase"/>
    <property type="match status" value="1"/>
</dbReference>
<name>A0A318SGL2_9DEIO</name>
<evidence type="ECO:0000256" key="1">
    <source>
        <dbReference type="ARBA" id="ARBA00001968"/>
    </source>
</evidence>
<gene>
    <name evidence="8" type="ORF">DES52_101348</name>
</gene>
<dbReference type="UniPathway" id="UPA00079"/>
<dbReference type="AlphaFoldDB" id="A0A318SGL2"/>
<dbReference type="CDD" id="cd03317">
    <property type="entry name" value="NAAAR"/>
    <property type="match status" value="1"/>
</dbReference>
<dbReference type="PANTHER" id="PTHR48073:SF5">
    <property type="entry name" value="O-SUCCINYLBENZOATE SYNTHASE"/>
    <property type="match status" value="1"/>
</dbReference>
<reference evidence="8 9" key="1">
    <citation type="submission" date="2018-06" db="EMBL/GenBank/DDBJ databases">
        <title>Genomic Encyclopedia of Type Strains, Phase IV (KMG-IV): sequencing the most valuable type-strain genomes for metagenomic binning, comparative biology and taxonomic classification.</title>
        <authorList>
            <person name="Goeker M."/>
        </authorList>
    </citation>
    <scope>NUCLEOTIDE SEQUENCE [LARGE SCALE GENOMIC DNA]</scope>
    <source>
        <strain evidence="8 9">DSM 18048</strain>
    </source>
</reference>
<dbReference type="EC" id="4.2.1.113" evidence="5 6"/>
<keyword evidence="9" id="KW-1185">Reference proteome</keyword>
<evidence type="ECO:0000256" key="2">
    <source>
        <dbReference type="ARBA" id="ARBA00022723"/>
    </source>
</evidence>
<dbReference type="NCBIfam" id="TIGR01928">
    <property type="entry name" value="menC_lowGC_arch"/>
    <property type="match status" value="1"/>
</dbReference>